<organism evidence="2 3">
    <name type="scientific">Mycena albidolilacea</name>
    <dbReference type="NCBI Taxonomy" id="1033008"/>
    <lineage>
        <taxon>Eukaryota</taxon>
        <taxon>Fungi</taxon>
        <taxon>Dikarya</taxon>
        <taxon>Basidiomycota</taxon>
        <taxon>Agaricomycotina</taxon>
        <taxon>Agaricomycetes</taxon>
        <taxon>Agaricomycetidae</taxon>
        <taxon>Agaricales</taxon>
        <taxon>Marasmiineae</taxon>
        <taxon>Mycenaceae</taxon>
        <taxon>Mycena</taxon>
    </lineage>
</organism>
<feature type="region of interest" description="Disordered" evidence="1">
    <location>
        <begin position="132"/>
        <end position="259"/>
    </location>
</feature>
<keyword evidence="3" id="KW-1185">Reference proteome</keyword>
<dbReference type="AlphaFoldDB" id="A0AAD6ZLW7"/>
<feature type="region of interest" description="Disordered" evidence="1">
    <location>
        <begin position="1"/>
        <end position="52"/>
    </location>
</feature>
<feature type="compositionally biased region" description="Polar residues" evidence="1">
    <location>
        <begin position="9"/>
        <end position="24"/>
    </location>
</feature>
<proteinExistence type="predicted"/>
<gene>
    <name evidence="2" type="ORF">DFH08DRAFT_815509</name>
</gene>
<feature type="compositionally biased region" description="Polar residues" evidence="1">
    <location>
        <begin position="167"/>
        <end position="181"/>
    </location>
</feature>
<protein>
    <submittedName>
        <fullName evidence="2">Uncharacterized protein</fullName>
    </submittedName>
</protein>
<feature type="compositionally biased region" description="Basic residues" evidence="1">
    <location>
        <begin position="28"/>
        <end position="38"/>
    </location>
</feature>
<name>A0AAD6ZLW7_9AGAR</name>
<feature type="compositionally biased region" description="Basic and acidic residues" evidence="1">
    <location>
        <begin position="207"/>
        <end position="243"/>
    </location>
</feature>
<dbReference type="EMBL" id="JARIHO010000038">
    <property type="protein sequence ID" value="KAJ7328732.1"/>
    <property type="molecule type" value="Genomic_DNA"/>
</dbReference>
<accession>A0AAD6ZLW7</accession>
<reference evidence="2" key="1">
    <citation type="submission" date="2023-03" db="EMBL/GenBank/DDBJ databases">
        <title>Massive genome expansion in bonnet fungi (Mycena s.s.) driven by repeated elements and novel gene families across ecological guilds.</title>
        <authorList>
            <consortium name="Lawrence Berkeley National Laboratory"/>
            <person name="Harder C.B."/>
            <person name="Miyauchi S."/>
            <person name="Viragh M."/>
            <person name="Kuo A."/>
            <person name="Thoen E."/>
            <person name="Andreopoulos B."/>
            <person name="Lu D."/>
            <person name="Skrede I."/>
            <person name="Drula E."/>
            <person name="Henrissat B."/>
            <person name="Morin E."/>
            <person name="Kohler A."/>
            <person name="Barry K."/>
            <person name="LaButti K."/>
            <person name="Morin E."/>
            <person name="Salamov A."/>
            <person name="Lipzen A."/>
            <person name="Mereny Z."/>
            <person name="Hegedus B."/>
            <person name="Baldrian P."/>
            <person name="Stursova M."/>
            <person name="Weitz H."/>
            <person name="Taylor A."/>
            <person name="Grigoriev I.V."/>
            <person name="Nagy L.G."/>
            <person name="Martin F."/>
            <person name="Kauserud H."/>
        </authorList>
    </citation>
    <scope>NUCLEOTIDE SEQUENCE</scope>
    <source>
        <strain evidence="2">CBHHK002</strain>
    </source>
</reference>
<dbReference type="Proteomes" id="UP001218218">
    <property type="component" value="Unassembled WGS sequence"/>
</dbReference>
<evidence type="ECO:0000313" key="3">
    <source>
        <dbReference type="Proteomes" id="UP001218218"/>
    </source>
</evidence>
<evidence type="ECO:0000313" key="2">
    <source>
        <dbReference type="EMBL" id="KAJ7328732.1"/>
    </source>
</evidence>
<evidence type="ECO:0000256" key="1">
    <source>
        <dbReference type="SAM" id="MobiDB-lite"/>
    </source>
</evidence>
<sequence length="259" mass="28602">MAIRDEQARSSNNENHNPTHQRSSGGKAFHRAQQRSSRRSLQEVNTGASNDPDLRIRELEAGMHSKYIWGAQEKDHIMAARNVTIPRWDAFSATGAWTASHKTRSAAANPIASASPIPKPTVGLVRGRITAARHGARRQQQHSPARFPPPRYTPASPIAGPSRVGGHSTSTPLSPMPTAQRSGHRRQLPASDDDDDLMGFNSDPEERDQHQKSAVSDDKEHHDAIDFDKAVGRFDKGKKRAVENDAEENPGTSKRRRNK</sequence>
<comment type="caution">
    <text evidence="2">The sequence shown here is derived from an EMBL/GenBank/DDBJ whole genome shotgun (WGS) entry which is preliminary data.</text>
</comment>